<evidence type="ECO:0000259" key="2">
    <source>
        <dbReference type="Pfam" id="PF01757"/>
    </source>
</evidence>
<feature type="transmembrane region" description="Helical" evidence="1">
    <location>
        <begin position="271"/>
        <end position="288"/>
    </location>
</feature>
<feature type="transmembrane region" description="Helical" evidence="1">
    <location>
        <begin position="214"/>
        <end position="231"/>
    </location>
</feature>
<keyword evidence="1" id="KW-1133">Transmembrane helix</keyword>
<sequence>MRLHVLDGLRFVAAFAVVLFHFTARDHSRWAEGLPVEVFPVLSELTRYGYVGVHLFFVISGFVILMSAWGRSIPDFIGSRAGRLFPVFWTAVLMTAALRLWWPTFTPRSASDVVVNLTMLSEPLGVPAVDGVYWTLWVELQFYVLVGLLLAAGITERRLVVGSTLASTGFTVAYLVDPSLGATFTIVGWMPLFAAGMMLFLLHRFGLSRARVGALALNVMLAAWLAGAHQTGSVDAIVSGGGVNAWAMAGLVVVAIGLVGLAVLVRPVQRVNWGFLGTLGALTYPLYLLHEYFGWAVIEVLDVRAGRWVALAGALLVSVVISVIVLHLVDRRWGRPLRRTVTGHLEAPPWLPSRAPREMAGDVVAGVRF</sequence>
<dbReference type="GO" id="GO:0016747">
    <property type="term" value="F:acyltransferase activity, transferring groups other than amino-acyl groups"/>
    <property type="evidence" value="ECO:0007669"/>
    <property type="project" value="InterPro"/>
</dbReference>
<keyword evidence="1" id="KW-0472">Membrane</keyword>
<organism evidence="3 4">
    <name type="scientific">Paraoerskovia marina</name>
    <dbReference type="NCBI Taxonomy" id="545619"/>
    <lineage>
        <taxon>Bacteria</taxon>
        <taxon>Bacillati</taxon>
        <taxon>Actinomycetota</taxon>
        <taxon>Actinomycetes</taxon>
        <taxon>Micrococcales</taxon>
        <taxon>Cellulomonadaceae</taxon>
        <taxon>Paraoerskovia</taxon>
    </lineage>
</organism>
<feature type="transmembrane region" description="Helical" evidence="1">
    <location>
        <begin position="159"/>
        <end position="176"/>
    </location>
</feature>
<feature type="domain" description="Acyltransferase 3" evidence="2">
    <location>
        <begin position="6"/>
        <end position="326"/>
    </location>
</feature>
<dbReference type="EMBL" id="LT629776">
    <property type="protein sequence ID" value="SDS12568.1"/>
    <property type="molecule type" value="Genomic_DNA"/>
</dbReference>
<dbReference type="eggNOG" id="COG1835">
    <property type="taxonomic scope" value="Bacteria"/>
</dbReference>
<keyword evidence="3" id="KW-0012">Acyltransferase</keyword>
<dbReference type="AlphaFoldDB" id="A0A1H1PN01"/>
<feature type="transmembrane region" description="Helical" evidence="1">
    <location>
        <begin position="131"/>
        <end position="152"/>
    </location>
</feature>
<dbReference type="InterPro" id="IPR002656">
    <property type="entry name" value="Acyl_transf_3_dom"/>
</dbReference>
<evidence type="ECO:0000256" key="1">
    <source>
        <dbReference type="SAM" id="Phobius"/>
    </source>
</evidence>
<keyword evidence="4" id="KW-1185">Reference proteome</keyword>
<keyword evidence="1" id="KW-0812">Transmembrane</keyword>
<dbReference type="Proteomes" id="UP000185663">
    <property type="component" value="Chromosome I"/>
</dbReference>
<dbReference type="InterPro" id="IPR050879">
    <property type="entry name" value="Acyltransferase_3"/>
</dbReference>
<keyword evidence="3" id="KW-0378">Hydrolase</keyword>
<evidence type="ECO:0000313" key="3">
    <source>
        <dbReference type="EMBL" id="SDS12568.1"/>
    </source>
</evidence>
<keyword evidence="3" id="KW-0808">Transferase</keyword>
<dbReference type="PANTHER" id="PTHR23028">
    <property type="entry name" value="ACETYLTRANSFERASE"/>
    <property type="match status" value="1"/>
</dbReference>
<feature type="transmembrane region" description="Helical" evidence="1">
    <location>
        <begin position="81"/>
        <end position="102"/>
    </location>
</feature>
<feature type="transmembrane region" description="Helical" evidence="1">
    <location>
        <begin position="182"/>
        <end position="202"/>
    </location>
</feature>
<feature type="transmembrane region" description="Helical" evidence="1">
    <location>
        <begin position="243"/>
        <end position="264"/>
    </location>
</feature>
<proteinExistence type="predicted"/>
<accession>A0A1H1PN01</accession>
<name>A0A1H1PN01_9CELL</name>
<dbReference type="OrthoDB" id="9807745at2"/>
<feature type="transmembrane region" description="Helical" evidence="1">
    <location>
        <begin position="308"/>
        <end position="329"/>
    </location>
</feature>
<dbReference type="Pfam" id="PF01757">
    <property type="entry name" value="Acyl_transf_3"/>
    <property type="match status" value="1"/>
</dbReference>
<feature type="transmembrane region" description="Helical" evidence="1">
    <location>
        <begin position="47"/>
        <end position="69"/>
    </location>
</feature>
<evidence type="ECO:0000313" key="4">
    <source>
        <dbReference type="Proteomes" id="UP000185663"/>
    </source>
</evidence>
<protein>
    <submittedName>
        <fullName evidence="3">Peptidoglycan/LPS O-acetylase OafA/YrhL, contains acyltransferase and SGNH-hydrolase domains</fullName>
    </submittedName>
</protein>
<dbReference type="GO" id="GO:0016787">
    <property type="term" value="F:hydrolase activity"/>
    <property type="evidence" value="ECO:0007669"/>
    <property type="project" value="UniProtKB-KW"/>
</dbReference>
<dbReference type="PANTHER" id="PTHR23028:SF53">
    <property type="entry name" value="ACYL_TRANSF_3 DOMAIN-CONTAINING PROTEIN"/>
    <property type="match status" value="1"/>
</dbReference>
<dbReference type="GO" id="GO:0009103">
    <property type="term" value="P:lipopolysaccharide biosynthetic process"/>
    <property type="evidence" value="ECO:0007669"/>
    <property type="project" value="TreeGrafter"/>
</dbReference>
<reference evidence="3 4" key="1">
    <citation type="submission" date="2016-10" db="EMBL/GenBank/DDBJ databases">
        <authorList>
            <person name="de Groot N.N."/>
        </authorList>
    </citation>
    <scope>NUCLEOTIDE SEQUENCE [LARGE SCALE GENOMIC DNA]</scope>
    <source>
        <strain evidence="3 4">DSM 22126</strain>
    </source>
</reference>
<dbReference type="STRING" id="545619.SAMN04489860_0855"/>
<dbReference type="GO" id="GO:0016020">
    <property type="term" value="C:membrane"/>
    <property type="evidence" value="ECO:0007669"/>
    <property type="project" value="TreeGrafter"/>
</dbReference>
<gene>
    <name evidence="3" type="ORF">SAMN04489860_0855</name>
</gene>